<organism evidence="1 2">
    <name type="scientific">[Clostridium] leptum DSM 753</name>
    <dbReference type="NCBI Taxonomy" id="428125"/>
    <lineage>
        <taxon>Bacteria</taxon>
        <taxon>Bacillati</taxon>
        <taxon>Bacillota</taxon>
        <taxon>Clostridia</taxon>
        <taxon>Eubacteriales</taxon>
        <taxon>Oscillospiraceae</taxon>
        <taxon>Oscillospiraceae incertae sedis</taxon>
    </lineage>
</organism>
<name>A7VUR8_9FIRM</name>
<proteinExistence type="predicted"/>
<dbReference type="AlphaFoldDB" id="A7VUR8"/>
<dbReference type="Proteomes" id="UP000003490">
    <property type="component" value="Unassembled WGS sequence"/>
</dbReference>
<comment type="caution">
    <text evidence="1">The sequence shown here is derived from an EMBL/GenBank/DDBJ whole genome shotgun (WGS) entry which is preliminary data.</text>
</comment>
<evidence type="ECO:0000313" key="2">
    <source>
        <dbReference type="Proteomes" id="UP000003490"/>
    </source>
</evidence>
<sequence>MGLPGSEEIRFLFCSMIFSFEYPISTRVCNAEKWALISCFLHRKRELDLDVSFLSSKFRPLSIFNNVEGGDIITKKEVF</sequence>
<dbReference type="HOGENOM" id="CLU_2599857_0_0_9"/>
<evidence type="ECO:0000313" key="1">
    <source>
        <dbReference type="EMBL" id="EDO60718.1"/>
    </source>
</evidence>
<protein>
    <submittedName>
        <fullName evidence="1">Uncharacterized protein</fullName>
    </submittedName>
</protein>
<reference evidence="1 2" key="2">
    <citation type="submission" date="2007-08" db="EMBL/GenBank/DDBJ databases">
        <authorList>
            <person name="Fulton L."/>
            <person name="Clifton S."/>
            <person name="Fulton B."/>
            <person name="Xu J."/>
            <person name="Minx P."/>
            <person name="Pepin K.H."/>
            <person name="Johnson M."/>
            <person name="Thiruvilangam P."/>
            <person name="Bhonagiri V."/>
            <person name="Nash W.E."/>
            <person name="Wang C."/>
            <person name="Mardis E.R."/>
            <person name="Wilson R.K."/>
        </authorList>
    </citation>
    <scope>NUCLEOTIDE SEQUENCE [LARGE SCALE GENOMIC DNA]</scope>
    <source>
        <strain evidence="1 2">DSM 753</strain>
    </source>
</reference>
<accession>A7VUR8</accession>
<gene>
    <name evidence="1" type="ORF">CLOLEP_02315</name>
</gene>
<dbReference type="EMBL" id="ABCB02000019">
    <property type="protein sequence ID" value="EDO60718.1"/>
    <property type="molecule type" value="Genomic_DNA"/>
</dbReference>
<reference evidence="1 2" key="1">
    <citation type="submission" date="2007-08" db="EMBL/GenBank/DDBJ databases">
        <title>Draft genome sequence of Clostridium leptum (DSM 753).</title>
        <authorList>
            <person name="Sudarsanam P."/>
            <person name="Ley R."/>
            <person name="Guruge J."/>
            <person name="Turnbaugh P.J."/>
            <person name="Mahowald M."/>
            <person name="Liep D."/>
            <person name="Gordon J."/>
        </authorList>
    </citation>
    <scope>NUCLEOTIDE SEQUENCE [LARGE SCALE GENOMIC DNA]</scope>
    <source>
        <strain evidence="1 2">DSM 753</strain>
    </source>
</reference>